<organism evidence="6 7">
    <name type="scientific">Serinibacter salmoneus</name>
    <dbReference type="NCBI Taxonomy" id="556530"/>
    <lineage>
        <taxon>Bacteria</taxon>
        <taxon>Bacillati</taxon>
        <taxon>Actinomycetota</taxon>
        <taxon>Actinomycetes</taxon>
        <taxon>Micrococcales</taxon>
        <taxon>Beutenbergiaceae</taxon>
        <taxon>Serinibacter</taxon>
    </lineage>
</organism>
<dbReference type="Pfam" id="PF01547">
    <property type="entry name" value="SBP_bac_1"/>
    <property type="match status" value="1"/>
</dbReference>
<dbReference type="PANTHER" id="PTHR43649:SF31">
    <property type="entry name" value="SN-GLYCEROL-3-PHOSPHATE-BINDING PERIPLASMIC PROTEIN UGPB"/>
    <property type="match status" value="1"/>
</dbReference>
<evidence type="ECO:0000256" key="1">
    <source>
        <dbReference type="ARBA" id="ARBA00004196"/>
    </source>
</evidence>
<evidence type="ECO:0000256" key="2">
    <source>
        <dbReference type="ARBA" id="ARBA00008520"/>
    </source>
</evidence>
<dbReference type="GO" id="GO:0030313">
    <property type="term" value="C:cell envelope"/>
    <property type="evidence" value="ECO:0007669"/>
    <property type="project" value="UniProtKB-SubCell"/>
</dbReference>
<evidence type="ECO:0000256" key="4">
    <source>
        <dbReference type="ARBA" id="ARBA00022729"/>
    </source>
</evidence>
<dbReference type="SUPFAM" id="SSF53850">
    <property type="entry name" value="Periplasmic binding protein-like II"/>
    <property type="match status" value="1"/>
</dbReference>
<dbReference type="OrthoDB" id="2510110at2"/>
<keyword evidence="3" id="KW-0813">Transport</keyword>
<gene>
    <name evidence="6" type="ORF">ATL40_0624</name>
</gene>
<feature type="signal peptide" evidence="5">
    <location>
        <begin position="1"/>
        <end position="20"/>
    </location>
</feature>
<keyword evidence="7" id="KW-1185">Reference proteome</keyword>
<dbReference type="PROSITE" id="PS51257">
    <property type="entry name" value="PROKAR_LIPOPROTEIN"/>
    <property type="match status" value="1"/>
</dbReference>
<dbReference type="InterPro" id="IPR006059">
    <property type="entry name" value="SBP"/>
</dbReference>
<dbReference type="Gene3D" id="3.40.190.10">
    <property type="entry name" value="Periplasmic binding protein-like II"/>
    <property type="match status" value="1"/>
</dbReference>
<protein>
    <submittedName>
        <fullName evidence="6">Carbohydrate ABC transporter substrate-binding protein (CUT1 family)</fullName>
    </submittedName>
</protein>
<feature type="chain" id="PRO_5038376027" evidence="5">
    <location>
        <begin position="21"/>
        <end position="446"/>
    </location>
</feature>
<evidence type="ECO:0000256" key="5">
    <source>
        <dbReference type="SAM" id="SignalP"/>
    </source>
</evidence>
<dbReference type="EMBL" id="PDJD01000001">
    <property type="protein sequence ID" value="PFG19070.1"/>
    <property type="molecule type" value="Genomic_DNA"/>
</dbReference>
<name>A0A2A9CZP1_9MICO</name>
<sequence length="446" mass="46955">MKRRLMAPASVLAAAALVLSACSGGDSSTSTSSDAGSDTGNDAASGEAVTLTLAGWSLATTPEFEALADGFMAANPNITIDVEDYDVNNYETQITADLAAGVAPDIYTVKQLMTFPTFQEGGQLMDVSDVAAEISPDVATLEHYEVDGITYAVPYRADAWYLYYNADLFETAGVEIPDGQWTWEDFDQAASDVTAGLAAAGNTDALGNYQHSWASTVQGFANAQGQGDGEFLEAEWDYMVPFYEEALARQAEGSQVDFGAITTNSLTYQGQFGTQKAAMMVMGSWYVATYLSQVESGDAESFSWGFAPVPQQTTETAENPVTFGSPTAMGINPAIDESKVSAAKAFLTYIASEDAAIALAEIGITPALTNDAVADAMFAKDGMPTDDLSRFAFTTHQTALEVPLGTDSPGLQTVLGDAHTAIMSGSVSPQDGIAEAMERAKSEVLD</sequence>
<evidence type="ECO:0000256" key="3">
    <source>
        <dbReference type="ARBA" id="ARBA00022448"/>
    </source>
</evidence>
<comment type="subcellular location">
    <subcellularLocation>
        <location evidence="1">Cell envelope</location>
    </subcellularLocation>
</comment>
<comment type="similarity">
    <text evidence="2">Belongs to the bacterial solute-binding protein 1 family.</text>
</comment>
<accession>A0A2A9CZP1</accession>
<dbReference type="AlphaFoldDB" id="A0A2A9CZP1"/>
<evidence type="ECO:0000313" key="7">
    <source>
        <dbReference type="Proteomes" id="UP000224915"/>
    </source>
</evidence>
<comment type="caution">
    <text evidence="6">The sequence shown here is derived from an EMBL/GenBank/DDBJ whole genome shotgun (WGS) entry which is preliminary data.</text>
</comment>
<dbReference type="Proteomes" id="UP000224915">
    <property type="component" value="Unassembled WGS sequence"/>
</dbReference>
<reference evidence="6 7" key="1">
    <citation type="submission" date="2017-10" db="EMBL/GenBank/DDBJ databases">
        <title>Sequencing the genomes of 1000 actinobacteria strains.</title>
        <authorList>
            <person name="Klenk H.-P."/>
        </authorList>
    </citation>
    <scope>NUCLEOTIDE SEQUENCE [LARGE SCALE GENOMIC DNA]</scope>
    <source>
        <strain evidence="6 7">DSM 21801</strain>
    </source>
</reference>
<keyword evidence="4 5" id="KW-0732">Signal</keyword>
<dbReference type="InterPro" id="IPR050490">
    <property type="entry name" value="Bact_solute-bd_prot1"/>
</dbReference>
<proteinExistence type="inferred from homology"/>
<dbReference type="PANTHER" id="PTHR43649">
    <property type="entry name" value="ARABINOSE-BINDING PROTEIN-RELATED"/>
    <property type="match status" value="1"/>
</dbReference>
<evidence type="ECO:0000313" key="6">
    <source>
        <dbReference type="EMBL" id="PFG19070.1"/>
    </source>
</evidence>